<dbReference type="STRING" id="368408.Tpen_1140"/>
<dbReference type="PANTHER" id="PTHR22594">
    <property type="entry name" value="ASPARTYL/LYSYL-TRNA SYNTHETASE"/>
    <property type="match status" value="1"/>
</dbReference>
<proteinExistence type="predicted"/>
<keyword evidence="4" id="KW-0648">Protein biosynthesis</keyword>
<evidence type="ECO:0000256" key="4">
    <source>
        <dbReference type="ARBA" id="ARBA00022917"/>
    </source>
</evidence>
<evidence type="ECO:0000256" key="1">
    <source>
        <dbReference type="ARBA" id="ARBA00022598"/>
    </source>
</evidence>
<dbReference type="GO" id="GO:0005524">
    <property type="term" value="F:ATP binding"/>
    <property type="evidence" value="ECO:0007669"/>
    <property type="project" value="UniProtKB-KW"/>
</dbReference>
<dbReference type="NCBIfam" id="NF005052">
    <property type="entry name" value="PRK06462.1-1"/>
    <property type="match status" value="1"/>
</dbReference>
<dbReference type="KEGG" id="tpe:Tpen_1140"/>
<evidence type="ECO:0000256" key="5">
    <source>
        <dbReference type="ARBA" id="ARBA00023146"/>
    </source>
</evidence>
<evidence type="ECO:0000256" key="3">
    <source>
        <dbReference type="ARBA" id="ARBA00022840"/>
    </source>
</evidence>
<dbReference type="Gene3D" id="3.30.930.10">
    <property type="entry name" value="Bira Bifunctional Protein, Domain 2"/>
    <property type="match status" value="1"/>
</dbReference>
<dbReference type="SUPFAM" id="SSF55681">
    <property type="entry name" value="Class II aaRS and biotin synthetases"/>
    <property type="match status" value="1"/>
</dbReference>
<dbReference type="GO" id="GO:0006421">
    <property type="term" value="P:asparaginyl-tRNA aminoacylation"/>
    <property type="evidence" value="ECO:0007669"/>
    <property type="project" value="TreeGrafter"/>
</dbReference>
<dbReference type="EC" id="6.3.1.1" evidence="7"/>
<dbReference type="GeneID" id="4601395"/>
<name>A1RZA8_THEPD</name>
<keyword evidence="2" id="KW-0547">Nucleotide-binding</keyword>
<keyword evidence="3" id="KW-0067">ATP-binding</keyword>
<dbReference type="OrthoDB" id="131570at2157"/>
<feature type="domain" description="Aminoacyl-transfer RNA synthetases class-II family profile" evidence="6">
    <location>
        <begin position="61"/>
        <end position="362"/>
    </location>
</feature>
<dbReference type="InterPro" id="IPR004364">
    <property type="entry name" value="Aa-tRNA-synt_II"/>
</dbReference>
<keyword evidence="8" id="KW-1185">Reference proteome</keyword>
<evidence type="ECO:0000259" key="6">
    <source>
        <dbReference type="PROSITE" id="PS50862"/>
    </source>
</evidence>
<sequence>MGQETRFIAFNSARESLAKLHPAVLELEKMARDRDSYVKFLEEWTRYSWKWARESKYATVFRIQASILRAIREYLDSHGFTEALPPIIGPVTDPGIRGAKQVTVDFYGHEYKVMSSAILYKQYMAAVLGKVYFVSPNIRLEPNDSIFTGRHLVEFFQVDIEILDGTLEDAMSLAEGLFMHVARYVEEVHGADLEKLGRTLPEYRTPFARYTHAEAVELVNRLGCRNPRNTEILWECEKVLSAHHTSPLFIYGYPKGSRGFYNREDPERPGYLRDFDMLYPEGFGEAISGGEREYEPAKVIARIKESGEDPKKYKWFLEMLRDFYPLKTAGFGIGVERLTRYICGLRAVWESRPYPKVAGIGPTP</sequence>
<evidence type="ECO:0000256" key="2">
    <source>
        <dbReference type="ARBA" id="ARBA00022741"/>
    </source>
</evidence>
<dbReference type="Proteomes" id="UP000000641">
    <property type="component" value="Chromosome"/>
</dbReference>
<keyword evidence="5" id="KW-0030">Aminoacyl-tRNA synthetase</keyword>
<dbReference type="GO" id="GO:0004071">
    <property type="term" value="F:aspartate-ammonia ligase activity"/>
    <property type="evidence" value="ECO:0007669"/>
    <property type="project" value="UniProtKB-EC"/>
</dbReference>
<evidence type="ECO:0000313" key="8">
    <source>
        <dbReference type="Proteomes" id="UP000000641"/>
    </source>
</evidence>
<dbReference type="PROSITE" id="PS50862">
    <property type="entry name" value="AA_TRNA_LIGASE_II"/>
    <property type="match status" value="1"/>
</dbReference>
<dbReference type="HOGENOM" id="CLU_004553_2_2_2"/>
<protein>
    <submittedName>
        <fullName evidence="7">Aspartate-ammonia ligase</fullName>
        <ecNumber evidence="7">6.3.1.1</ecNumber>
    </submittedName>
</protein>
<organism evidence="7 8">
    <name type="scientific">Thermofilum pendens (strain DSM 2475 / Hrk 5)</name>
    <dbReference type="NCBI Taxonomy" id="368408"/>
    <lineage>
        <taxon>Archaea</taxon>
        <taxon>Thermoproteota</taxon>
        <taxon>Thermoprotei</taxon>
        <taxon>Thermofilales</taxon>
        <taxon>Thermofilaceae</taxon>
        <taxon>Thermofilum</taxon>
    </lineage>
</organism>
<dbReference type="AlphaFoldDB" id="A1RZA8"/>
<dbReference type="EMBL" id="CP000505">
    <property type="protein sequence ID" value="ABL78538.1"/>
    <property type="molecule type" value="Genomic_DNA"/>
</dbReference>
<accession>A1RZA8</accession>
<dbReference type="eggNOG" id="arCOG00409">
    <property type="taxonomic scope" value="Archaea"/>
</dbReference>
<dbReference type="GO" id="GO:0004816">
    <property type="term" value="F:asparagine-tRNA ligase activity"/>
    <property type="evidence" value="ECO:0007669"/>
    <property type="project" value="TreeGrafter"/>
</dbReference>
<reference evidence="8" key="1">
    <citation type="journal article" date="2008" name="J. Bacteriol.">
        <title>Genome sequence of Thermofilum pendens reveals an exceptional loss of biosynthetic pathways without genome reduction.</title>
        <authorList>
            <person name="Anderson I."/>
            <person name="Rodriguez J."/>
            <person name="Susanti D."/>
            <person name="Porat I."/>
            <person name="Reich C."/>
            <person name="Ulrich L.E."/>
            <person name="Elkins J.G."/>
            <person name="Mavromatis K."/>
            <person name="Lykidis A."/>
            <person name="Kim E."/>
            <person name="Thompson L.S."/>
            <person name="Nolan M."/>
            <person name="Land M."/>
            <person name="Copeland A."/>
            <person name="Lapidus A."/>
            <person name="Lucas S."/>
            <person name="Detter C."/>
            <person name="Zhulin I.B."/>
            <person name="Olsen G.J."/>
            <person name="Whitman W."/>
            <person name="Mukhopadhyay B."/>
            <person name="Bristow J."/>
            <person name="Kyrpides N."/>
        </authorList>
    </citation>
    <scope>NUCLEOTIDE SEQUENCE [LARGE SCALE GENOMIC DNA]</scope>
    <source>
        <strain evidence="8">DSM 2475 / Hrk 5</strain>
    </source>
</reference>
<dbReference type="InterPro" id="IPR006195">
    <property type="entry name" value="aa-tRNA-synth_II"/>
</dbReference>
<dbReference type="RefSeq" id="WP_011752803.1">
    <property type="nucleotide sequence ID" value="NC_008698.1"/>
</dbReference>
<keyword evidence="1 7" id="KW-0436">Ligase</keyword>
<gene>
    <name evidence="7" type="ordered locus">Tpen_1140</name>
</gene>
<dbReference type="EnsemblBacteria" id="ABL78538">
    <property type="protein sequence ID" value="ABL78538"/>
    <property type="gene ID" value="Tpen_1140"/>
</dbReference>
<dbReference type="PANTHER" id="PTHR22594:SF48">
    <property type="entry name" value="ASPARAGINYL-TRNA SYNTHETASE-RELATED PROTEIN (N-TRUNCATION)"/>
    <property type="match status" value="1"/>
</dbReference>
<evidence type="ECO:0000313" key="7">
    <source>
        <dbReference type="EMBL" id="ABL78538.1"/>
    </source>
</evidence>
<dbReference type="InterPro" id="IPR045864">
    <property type="entry name" value="aa-tRNA-synth_II/BPL/LPL"/>
</dbReference>
<dbReference type="Pfam" id="PF00152">
    <property type="entry name" value="tRNA-synt_2"/>
    <property type="match status" value="1"/>
</dbReference>